<dbReference type="InterPro" id="IPR000210">
    <property type="entry name" value="BTB/POZ_dom"/>
</dbReference>
<organism evidence="6">
    <name type="scientific">Camponotus floridanus</name>
    <name type="common">Florida carpenter ant</name>
    <dbReference type="NCBI Taxonomy" id="104421"/>
    <lineage>
        <taxon>Eukaryota</taxon>
        <taxon>Metazoa</taxon>
        <taxon>Ecdysozoa</taxon>
        <taxon>Arthropoda</taxon>
        <taxon>Hexapoda</taxon>
        <taxon>Insecta</taxon>
        <taxon>Pterygota</taxon>
        <taxon>Neoptera</taxon>
        <taxon>Endopterygota</taxon>
        <taxon>Hymenoptera</taxon>
        <taxon>Apocrita</taxon>
        <taxon>Aculeata</taxon>
        <taxon>Formicoidea</taxon>
        <taxon>Formicidae</taxon>
        <taxon>Formicinae</taxon>
        <taxon>Camponotus</taxon>
    </lineage>
</organism>
<feature type="compositionally biased region" description="Polar residues" evidence="3">
    <location>
        <begin position="1"/>
        <end position="13"/>
    </location>
</feature>
<dbReference type="Gene3D" id="2.130.10.30">
    <property type="entry name" value="Regulator of chromosome condensation 1/beta-lactamase-inhibitor protein II"/>
    <property type="match status" value="3"/>
</dbReference>
<proteinExistence type="predicted"/>
<evidence type="ECO:0000313" key="6">
    <source>
        <dbReference type="Proteomes" id="UP000000311"/>
    </source>
</evidence>
<dbReference type="SMART" id="SM00225">
    <property type="entry name" value="BTB"/>
    <property type="match status" value="3"/>
</dbReference>
<feature type="repeat" description="RCC1" evidence="2">
    <location>
        <begin position="784"/>
        <end position="835"/>
    </location>
</feature>
<gene>
    <name evidence="5" type="ORF">EAG_05611</name>
</gene>
<feature type="region of interest" description="Disordered" evidence="3">
    <location>
        <begin position="1"/>
        <end position="31"/>
    </location>
</feature>
<feature type="domain" description="BTB" evidence="4">
    <location>
        <begin position="470"/>
        <end position="544"/>
    </location>
</feature>
<dbReference type="Pfam" id="PF00651">
    <property type="entry name" value="BTB"/>
    <property type="match status" value="3"/>
</dbReference>
<dbReference type="InterPro" id="IPR011705">
    <property type="entry name" value="BACK"/>
</dbReference>
<dbReference type="OrthoDB" id="6777468at2759"/>
<dbReference type="InParanoid" id="E2AZM0"/>
<feature type="repeat" description="RCC1" evidence="2">
    <location>
        <begin position="188"/>
        <end position="242"/>
    </location>
</feature>
<dbReference type="PROSITE" id="PS50012">
    <property type="entry name" value="RCC1_3"/>
    <property type="match status" value="10"/>
</dbReference>
<dbReference type="Proteomes" id="UP000000311">
    <property type="component" value="Unassembled WGS sequence"/>
</dbReference>
<dbReference type="OMA" id="VWGEIHK"/>
<dbReference type="EMBL" id="GL444254">
    <property type="protein sequence ID" value="EFN61119.1"/>
    <property type="molecule type" value="Genomic_DNA"/>
</dbReference>
<dbReference type="CDD" id="cd18298">
    <property type="entry name" value="BTB_POZ_RCBTB1_2"/>
    <property type="match status" value="3"/>
</dbReference>
<dbReference type="PANTHER" id="PTHR22872:SF10">
    <property type="entry name" value="ULTRAVIOLET-B RECEPTOR UVR8"/>
    <property type="match status" value="1"/>
</dbReference>
<dbReference type="SUPFAM" id="SSF50985">
    <property type="entry name" value="RCC1/BLIP-II"/>
    <property type="match status" value="3"/>
</dbReference>
<evidence type="ECO:0000259" key="4">
    <source>
        <dbReference type="PROSITE" id="PS50097"/>
    </source>
</evidence>
<dbReference type="Gene3D" id="3.30.710.10">
    <property type="entry name" value="Potassium Channel Kv1.1, Chain A"/>
    <property type="match status" value="3"/>
</dbReference>
<feature type="repeat" description="RCC1" evidence="2">
    <location>
        <begin position="285"/>
        <end position="347"/>
    </location>
</feature>
<dbReference type="PROSITE" id="PS00626">
    <property type="entry name" value="RCC1_2"/>
    <property type="match status" value="2"/>
</dbReference>
<feature type="repeat" description="RCC1" evidence="2">
    <location>
        <begin position="1153"/>
        <end position="1204"/>
    </location>
</feature>
<dbReference type="PANTHER" id="PTHR22872">
    <property type="entry name" value="BTK-BINDING PROTEIN-RELATED"/>
    <property type="match status" value="1"/>
</dbReference>
<dbReference type="STRING" id="104421.E2AZM0"/>
<feature type="repeat" description="RCC1" evidence="2">
    <location>
        <begin position="733"/>
        <end position="783"/>
    </location>
</feature>
<dbReference type="InterPro" id="IPR000408">
    <property type="entry name" value="Reg_chr_condens"/>
</dbReference>
<feature type="repeat" description="RCC1" evidence="2">
    <location>
        <begin position="1205"/>
        <end position="1256"/>
    </location>
</feature>
<dbReference type="InterPro" id="IPR051625">
    <property type="entry name" value="Signaling_Regulatory_Domain"/>
</dbReference>
<dbReference type="SUPFAM" id="SSF54695">
    <property type="entry name" value="POZ domain"/>
    <property type="match status" value="3"/>
</dbReference>
<dbReference type="PRINTS" id="PR00633">
    <property type="entry name" value="RCCNDNSATION"/>
</dbReference>
<feature type="repeat" description="RCC1" evidence="2">
    <location>
        <begin position="348"/>
        <end position="399"/>
    </location>
</feature>
<dbReference type="PROSITE" id="PS50097">
    <property type="entry name" value="BTB"/>
    <property type="match status" value="3"/>
</dbReference>
<feature type="repeat" description="RCC1" evidence="2">
    <location>
        <begin position="141"/>
        <end position="187"/>
    </location>
</feature>
<dbReference type="InterPro" id="IPR011333">
    <property type="entry name" value="SKP1/BTB/POZ_sf"/>
</dbReference>
<keyword evidence="6" id="KW-1185">Reference proteome</keyword>
<keyword evidence="1" id="KW-0677">Repeat</keyword>
<dbReference type="Pfam" id="PF07707">
    <property type="entry name" value="BACK"/>
    <property type="match status" value="1"/>
</dbReference>
<evidence type="ECO:0000256" key="2">
    <source>
        <dbReference type="PROSITE-ProRule" id="PRU00235"/>
    </source>
</evidence>
<feature type="domain" description="BTB" evidence="4">
    <location>
        <begin position="917"/>
        <end position="992"/>
    </location>
</feature>
<reference evidence="5 6" key="1">
    <citation type="journal article" date="2010" name="Science">
        <title>Genomic comparison of the ants Camponotus floridanus and Harpegnathos saltator.</title>
        <authorList>
            <person name="Bonasio R."/>
            <person name="Zhang G."/>
            <person name="Ye C."/>
            <person name="Mutti N.S."/>
            <person name="Fang X."/>
            <person name="Qin N."/>
            <person name="Donahue G."/>
            <person name="Yang P."/>
            <person name="Li Q."/>
            <person name="Li C."/>
            <person name="Zhang P."/>
            <person name="Huang Z."/>
            <person name="Berger S.L."/>
            <person name="Reinberg D."/>
            <person name="Wang J."/>
            <person name="Liebig J."/>
        </authorList>
    </citation>
    <scope>NUCLEOTIDE SEQUENCE [LARGE SCALE GENOMIC DNA]</scope>
    <source>
        <strain evidence="6">C129</strain>
    </source>
</reference>
<feature type="repeat" description="RCC1" evidence="2">
    <location>
        <begin position="1257"/>
        <end position="1308"/>
    </location>
</feature>
<feature type="domain" description="BTB" evidence="4">
    <location>
        <begin position="1380"/>
        <end position="1452"/>
    </location>
</feature>
<dbReference type="InterPro" id="IPR009091">
    <property type="entry name" value="RCC1/BLIP-II"/>
</dbReference>
<sequence>MSTSTEKLSSSPENADVEKRNLGTKINEKGEMQKDEEENLQCILARELYPEDLRSWPIFSLLEPEFIPQIHTVVVYGNLGNGAIIVTKDKNVYNLGFDKDDCSTAGDKRAFCLKKIEELCGKNLKTFAHNSYFILALTEEGEVYYWKFINYKSGVEESRPTRVAGLSEKRIVDIACGSSHSLALTSDGKVYAWGENNFGQVGNENTAIFNGSVPRQVKHELEKKNVIHIACGLTFNMVVTDENKLYGWGNNESGQISSDNTSFSMTTFNGGSTDHRTSVFTHSLQNSPMFGSSSNSKNLFGCSTTSINNVQSQKHYVYPREITYDMISSKIVKVACGYEHTLALTNNREVFAWGKNHIGQLGGNYNMQSSRPIKVNTPKMREVLDIAAHGNLSVAEGSDRTIYVWGDYFGQCITTPFRTTFSRIHDPFAYNSCRVMHKPLTVSTNIYEYAKEVLKIVESLGTGFDDPSTSDFTIQVEGQSIHVHKVILKRRCQYFKKMFEGDWTEIDQNMLDLSPVYTVSDKFSYIVYKAFLKYLYTGKIDLPAEKTLELMKLADLYNETNLKKNCSQIIKQAITVSNVAFFYNEAIKYNAKELEESCLQYAFSHLTAVVESEDFAKLDVNTILKFLRKAANGNIYFWEFMKRESNERFVASPIRVSGFSTKRIVDIACGNHHFLVLTSDGEVYAWEDNIYVHDIRDIANFDGSVRQVNGLEKKNVVRIACGSCFSIIVTDENKLYGWGDNRGGQISIFQTEKYIFPREIITISDKIVKVVCGCMHTLVLTNKGNVYAWGNNCVGQVGVNKGRKPFGPIMVNVPQMGKVLNIDAFNDMSVAVGYDGTIYVWGVFHYNYFISIPMPTKFSRIFEAFAHSLWRSMHKPLIMHDSLHTVRITNNYNYKYIEEILNILESLGAAFNDPLTSDLTIQVKGQPIYVHKTILNIRCQYFRNMFHHDWLVEDVQSTSDPSPVYNISDKFSYIVYKAFLKYLYTGTIDLPLKNTLELMELAQMYCETNLKKDCSQIIKQTVTVSNVEFLYNKAIAYNAKELEEFCSQFALHHKTDKRLSEDDNKLDMSIHYNKLDMSTQAKCTHRSAIENDISIMPSTFHSPNKNVYFCEIEKGTLFIRGNISFMRVADLNDERIVDIRCGFYNCLALTSHGQVYAWGKSINKHIYNADFLNGSVRQVKHELEKKNIVHIACGEKFNMAVTDENKLYGWGMNDKGQISTVPLQEQYVHPHEITTFSDEIVKLVCGYQHTLVLTRNGKIYAWGNNNFGQVGVNKNRKLSSPTVVNVPEMGKVLDIAAYGNLSVAVGNDRTIYMWGQFYYNYYTTIPFPTKFSNIYDAFAYSLWKIMYKPLIIFKNNFKYVEEVLNILESLRAIFDDPLTNDLTIRVEGRPIYVHKAILKIRSQYFKNMFQHDWTENIQSISDSMYTVSDKFSYVIYKAFLKYLYTGIIDLPAENVLELMELANMYCETNLIKDCSQIIKKVITVSNVAFFFNKAIECNAKELEEFCFQFALRHMEAVVVSEEFIKLDTSTKDNFMRRAAEGNIFGI</sequence>
<feature type="compositionally biased region" description="Basic and acidic residues" evidence="3">
    <location>
        <begin position="16"/>
        <end position="31"/>
    </location>
</feature>
<evidence type="ECO:0000313" key="5">
    <source>
        <dbReference type="EMBL" id="EFN61119.1"/>
    </source>
</evidence>
<dbReference type="Pfam" id="PF13540">
    <property type="entry name" value="RCC1_2"/>
    <property type="match status" value="9"/>
</dbReference>
<accession>E2AZM0</accession>
<evidence type="ECO:0000256" key="1">
    <source>
        <dbReference type="ARBA" id="ARBA00022737"/>
    </source>
</evidence>
<feature type="repeat" description="RCC1" evidence="2">
    <location>
        <begin position="633"/>
        <end position="680"/>
    </location>
</feature>
<evidence type="ECO:0000256" key="3">
    <source>
        <dbReference type="SAM" id="MobiDB-lite"/>
    </source>
</evidence>
<name>E2AZM0_CAMFO</name>
<protein>
    <submittedName>
        <fullName evidence="5">RCC1 and BTB domain-containing protein 1</fullName>
    </submittedName>
</protein>